<dbReference type="Pfam" id="PF12625">
    <property type="entry name" value="Arabinose_bd"/>
    <property type="match status" value="1"/>
</dbReference>
<accession>A0A5S9P705</accession>
<dbReference type="OrthoDB" id="6816069at2"/>
<evidence type="ECO:0000313" key="5">
    <source>
        <dbReference type="EMBL" id="CAA0099371.1"/>
    </source>
</evidence>
<proteinExistence type="predicted"/>
<dbReference type="GO" id="GO:0003700">
    <property type="term" value="F:DNA-binding transcription factor activity"/>
    <property type="evidence" value="ECO:0007669"/>
    <property type="project" value="InterPro"/>
</dbReference>
<evidence type="ECO:0000256" key="2">
    <source>
        <dbReference type="ARBA" id="ARBA00023125"/>
    </source>
</evidence>
<dbReference type="GO" id="GO:0005829">
    <property type="term" value="C:cytosol"/>
    <property type="evidence" value="ECO:0007669"/>
    <property type="project" value="TreeGrafter"/>
</dbReference>
<dbReference type="InterPro" id="IPR009057">
    <property type="entry name" value="Homeodomain-like_sf"/>
</dbReference>
<dbReference type="PANTHER" id="PTHR47894:SF1">
    <property type="entry name" value="HTH-TYPE TRANSCRIPTIONAL REGULATOR VQSM"/>
    <property type="match status" value="1"/>
</dbReference>
<dbReference type="Gene3D" id="1.10.10.60">
    <property type="entry name" value="Homeodomain-like"/>
    <property type="match status" value="1"/>
</dbReference>
<sequence length="346" mass="39348">MTTASLSSNKKIIAMDYVVLLLEYLRQKHPNIHDDTILKNTGIDRTTIANRDGFLSISQYSALLDNAQQHLQDPVLGLRLGQLQHIAAHGPLGYAILSSKSLDEALNMVCRFIRIRNNLTQIHYERSDNKVVLRMDIETLPIGPLYQFVVEQSFSSFVYIVKSLSGINDMPLETRFCYPEPTDSEFYQTLFGALPVFSAQSNELCIARDYLTEFKLNGDDMFASLAEQQCQKIMTRLQREDGIVSDICQILMSNTGSFPKQADVAAAMNMSVRTLVRRLAEQQTSFAEILNDCKFELAKNYLLTTDWSNEEIAYLLGYESPGNFSRSFKKWAALSPSVFRRTYRPQ</sequence>
<dbReference type="InterPro" id="IPR018060">
    <property type="entry name" value="HTH_AraC"/>
</dbReference>
<evidence type="ECO:0000256" key="1">
    <source>
        <dbReference type="ARBA" id="ARBA00023015"/>
    </source>
</evidence>
<feature type="domain" description="HTH araC/xylS-type" evidence="4">
    <location>
        <begin position="245"/>
        <end position="342"/>
    </location>
</feature>
<keyword evidence="3" id="KW-0804">Transcription</keyword>
<keyword evidence="2" id="KW-0238">DNA-binding</keyword>
<dbReference type="Pfam" id="PF12833">
    <property type="entry name" value="HTH_18"/>
    <property type="match status" value="1"/>
</dbReference>
<dbReference type="EMBL" id="CACSII010000007">
    <property type="protein sequence ID" value="CAA0099371.1"/>
    <property type="molecule type" value="Genomic_DNA"/>
</dbReference>
<dbReference type="Proteomes" id="UP000434580">
    <property type="component" value="Unassembled WGS sequence"/>
</dbReference>
<dbReference type="SMART" id="SM00342">
    <property type="entry name" value="HTH_ARAC"/>
    <property type="match status" value="1"/>
</dbReference>
<protein>
    <submittedName>
        <fullName evidence="5">Putative HTH-type transcriptional regulator</fullName>
    </submittedName>
</protein>
<dbReference type="AlphaFoldDB" id="A0A5S9P705"/>
<dbReference type="PANTHER" id="PTHR47894">
    <property type="entry name" value="HTH-TYPE TRANSCRIPTIONAL REGULATOR GADX"/>
    <property type="match status" value="1"/>
</dbReference>
<dbReference type="SUPFAM" id="SSF46689">
    <property type="entry name" value="Homeodomain-like"/>
    <property type="match status" value="1"/>
</dbReference>
<organism evidence="5 6">
    <name type="scientific">BD1-7 clade bacterium</name>
    <dbReference type="NCBI Taxonomy" id="2029982"/>
    <lineage>
        <taxon>Bacteria</taxon>
        <taxon>Pseudomonadati</taxon>
        <taxon>Pseudomonadota</taxon>
        <taxon>Gammaproteobacteria</taxon>
        <taxon>Cellvibrionales</taxon>
        <taxon>Spongiibacteraceae</taxon>
        <taxon>BD1-7 clade</taxon>
    </lineage>
</organism>
<reference evidence="5 6" key="1">
    <citation type="submission" date="2019-11" db="EMBL/GenBank/DDBJ databases">
        <authorList>
            <person name="Holert J."/>
        </authorList>
    </citation>
    <scope>NUCLEOTIDE SEQUENCE [LARGE SCALE GENOMIC DNA]</scope>
    <source>
        <strain evidence="5">BC5_2</strain>
    </source>
</reference>
<keyword evidence="1" id="KW-0805">Transcription regulation</keyword>
<name>A0A5S9P705_9GAMM</name>
<evidence type="ECO:0000259" key="4">
    <source>
        <dbReference type="PROSITE" id="PS01124"/>
    </source>
</evidence>
<evidence type="ECO:0000313" key="6">
    <source>
        <dbReference type="Proteomes" id="UP000434580"/>
    </source>
</evidence>
<dbReference type="InterPro" id="IPR032687">
    <property type="entry name" value="AraC-type_N"/>
</dbReference>
<evidence type="ECO:0000256" key="3">
    <source>
        <dbReference type="ARBA" id="ARBA00023163"/>
    </source>
</evidence>
<dbReference type="GO" id="GO:0000976">
    <property type="term" value="F:transcription cis-regulatory region binding"/>
    <property type="evidence" value="ECO:0007669"/>
    <property type="project" value="TreeGrafter"/>
</dbReference>
<dbReference type="PROSITE" id="PS01124">
    <property type="entry name" value="HTH_ARAC_FAMILY_2"/>
    <property type="match status" value="1"/>
</dbReference>
<gene>
    <name evidence="5" type="ORF">DPBNPPHM_03698</name>
</gene>